<protein>
    <recommendedName>
        <fullName evidence="4">DUF3757 domain-containing protein</fullName>
    </recommendedName>
</protein>
<evidence type="ECO:0008006" key="4">
    <source>
        <dbReference type="Google" id="ProtNLM"/>
    </source>
</evidence>
<name>A0ABX7WUF1_9GAMM</name>
<accession>A0ABX7WUF1</accession>
<organism evidence="2 3">
    <name type="scientific">Thiothrix litoralis</name>
    <dbReference type="NCBI Taxonomy" id="2891210"/>
    <lineage>
        <taxon>Bacteria</taxon>
        <taxon>Pseudomonadati</taxon>
        <taxon>Pseudomonadota</taxon>
        <taxon>Gammaproteobacteria</taxon>
        <taxon>Thiotrichales</taxon>
        <taxon>Thiotrichaceae</taxon>
        <taxon>Thiothrix</taxon>
    </lineage>
</organism>
<dbReference type="RefSeq" id="WP_210221031.1">
    <property type="nucleotide sequence ID" value="NZ_CP072801.1"/>
</dbReference>
<evidence type="ECO:0000313" key="2">
    <source>
        <dbReference type="EMBL" id="QTR44550.1"/>
    </source>
</evidence>
<dbReference type="NCBIfam" id="NF042415">
    <property type="entry name" value="STY0301_fam"/>
    <property type="match status" value="1"/>
</dbReference>
<reference evidence="2 3" key="1">
    <citation type="submission" date="2021-04" db="EMBL/GenBank/DDBJ databases">
        <title>Genomics, taxonomy and metabolism of representatives of sulfur bacteria of the genus Thiothrix: Thiothrix fructosivorans QT, Thiothrix unzii A1T and three new species, Thiothrix subterranea sp. nov., Thiothrix litoralis sp. nov. and 'Candidatus Thiothrix anitrata' sp. nov.</title>
        <authorList>
            <person name="Ravin N.V."/>
            <person name="Smolyakov D."/>
            <person name="Rudenko T.S."/>
            <person name="Mardanov A.V."/>
            <person name="Beletsky A.V."/>
            <person name="Markov N.D."/>
            <person name="Fomenkov A.I."/>
            <person name="Roberts R.J."/>
            <person name="Karnachuk O.V."/>
            <person name="Novikov A."/>
            <person name="Grabovich M.Y."/>
        </authorList>
    </citation>
    <scope>NUCLEOTIDE SEQUENCE [LARGE SCALE GENOMIC DNA]</scope>
    <source>
        <strain evidence="2 3">AS</strain>
    </source>
</reference>
<dbReference type="EMBL" id="CP072801">
    <property type="protein sequence ID" value="QTR44550.1"/>
    <property type="molecule type" value="Genomic_DNA"/>
</dbReference>
<feature type="signal peptide" evidence="1">
    <location>
        <begin position="1"/>
        <end position="20"/>
    </location>
</feature>
<proteinExistence type="predicted"/>
<keyword evidence="1" id="KW-0732">Signal</keyword>
<evidence type="ECO:0000256" key="1">
    <source>
        <dbReference type="SAM" id="SignalP"/>
    </source>
</evidence>
<gene>
    <name evidence="2" type="ORF">J9253_10850</name>
</gene>
<dbReference type="InterPro" id="IPR049973">
    <property type="entry name" value="STY0301-like"/>
</dbReference>
<dbReference type="Proteomes" id="UP000672039">
    <property type="component" value="Chromosome"/>
</dbReference>
<sequence>MNKKWLLLTIASMFSAGVAADDYTCPLSLDIQAKLVSEPADWSGMYEKSSGEIVTADGNEIRDTVDLVEIALYAGEPKDQAPLEPDNADSLAEEGGDSLWSFGSVAEQNKNPLYVACHYEGSSMGVFKKMTAPVKSCTWHFTPDAANNVLTCTPEKPS</sequence>
<feature type="chain" id="PRO_5045541160" description="DUF3757 domain-containing protein" evidence="1">
    <location>
        <begin position="21"/>
        <end position="158"/>
    </location>
</feature>
<keyword evidence="3" id="KW-1185">Reference proteome</keyword>
<evidence type="ECO:0000313" key="3">
    <source>
        <dbReference type="Proteomes" id="UP000672039"/>
    </source>
</evidence>